<dbReference type="PANTHER" id="PTHR24304:SF2">
    <property type="entry name" value="24-HYDROXYCHOLESTEROL 7-ALPHA-HYDROXYLASE"/>
    <property type="match status" value="1"/>
</dbReference>
<evidence type="ECO:0000256" key="2">
    <source>
        <dbReference type="ARBA" id="ARBA00022617"/>
    </source>
</evidence>
<feature type="region of interest" description="Disordered" evidence="6">
    <location>
        <begin position="559"/>
        <end position="584"/>
    </location>
</feature>
<organism evidence="7 8">
    <name type="scientific">Apodospora peruviana</name>
    <dbReference type="NCBI Taxonomy" id="516989"/>
    <lineage>
        <taxon>Eukaryota</taxon>
        <taxon>Fungi</taxon>
        <taxon>Dikarya</taxon>
        <taxon>Ascomycota</taxon>
        <taxon>Pezizomycotina</taxon>
        <taxon>Sordariomycetes</taxon>
        <taxon>Sordariomycetidae</taxon>
        <taxon>Sordariales</taxon>
        <taxon>Lasiosphaeriaceae</taxon>
        <taxon>Apodospora</taxon>
    </lineage>
</organism>
<reference evidence="7" key="1">
    <citation type="journal article" date="2023" name="Mol. Phylogenet. Evol.">
        <title>Genome-scale phylogeny and comparative genomics of the fungal order Sordariales.</title>
        <authorList>
            <person name="Hensen N."/>
            <person name="Bonometti L."/>
            <person name="Westerberg I."/>
            <person name="Brannstrom I.O."/>
            <person name="Guillou S."/>
            <person name="Cros-Aarteil S."/>
            <person name="Calhoun S."/>
            <person name="Haridas S."/>
            <person name="Kuo A."/>
            <person name="Mondo S."/>
            <person name="Pangilinan J."/>
            <person name="Riley R."/>
            <person name="LaButti K."/>
            <person name="Andreopoulos B."/>
            <person name="Lipzen A."/>
            <person name="Chen C."/>
            <person name="Yan M."/>
            <person name="Daum C."/>
            <person name="Ng V."/>
            <person name="Clum A."/>
            <person name="Steindorff A."/>
            <person name="Ohm R.A."/>
            <person name="Martin F."/>
            <person name="Silar P."/>
            <person name="Natvig D.O."/>
            <person name="Lalanne C."/>
            <person name="Gautier V."/>
            <person name="Ament-Velasquez S.L."/>
            <person name="Kruys A."/>
            <person name="Hutchinson M.I."/>
            <person name="Powell A.J."/>
            <person name="Barry K."/>
            <person name="Miller A.N."/>
            <person name="Grigoriev I.V."/>
            <person name="Debuchy R."/>
            <person name="Gladieux P."/>
            <person name="Hiltunen Thoren M."/>
            <person name="Johannesson H."/>
        </authorList>
    </citation>
    <scope>NUCLEOTIDE SEQUENCE</scope>
    <source>
        <strain evidence="7">CBS 118394</strain>
    </source>
</reference>
<comment type="caution">
    <text evidence="7">The sequence shown here is derived from an EMBL/GenBank/DDBJ whole genome shotgun (WGS) entry which is preliminary data.</text>
</comment>
<evidence type="ECO:0000256" key="4">
    <source>
        <dbReference type="ARBA" id="ARBA00023004"/>
    </source>
</evidence>
<accession>A0AAE0M4W6</accession>
<dbReference type="Pfam" id="PF00067">
    <property type="entry name" value="p450"/>
    <property type="match status" value="1"/>
</dbReference>
<dbReference type="EMBL" id="JAUEDM010000004">
    <property type="protein sequence ID" value="KAK3317974.1"/>
    <property type="molecule type" value="Genomic_DNA"/>
</dbReference>
<dbReference type="GO" id="GO:0005506">
    <property type="term" value="F:iron ion binding"/>
    <property type="evidence" value="ECO:0007669"/>
    <property type="project" value="InterPro"/>
</dbReference>
<dbReference type="InterPro" id="IPR002401">
    <property type="entry name" value="Cyt_P450_E_grp-I"/>
</dbReference>
<keyword evidence="4 5" id="KW-0408">Iron</keyword>
<dbReference type="Gene3D" id="1.10.630.10">
    <property type="entry name" value="Cytochrome P450"/>
    <property type="match status" value="1"/>
</dbReference>
<evidence type="ECO:0000313" key="7">
    <source>
        <dbReference type="EMBL" id="KAK3317974.1"/>
    </source>
</evidence>
<sequence length="584" mass="65995">MLFDLLPHIQSQLEPQLGHRAVACALLLLIATAFWLRYTAQRHAYLQFRADQLDQTTQTSGSLRPQTNKSGFKAPPTFPYVFPFLGSLPLGYLWGPGSFVLNPNNFFQSPHPVRVKILHQEVYIVQGARNLNRLFIESVWCTAIPFVKYALGRAFGLPAKALRVYDNDDSGGLAAPLPGSKVRPEQRIDYLTHKSLVTFLEGPGLSPLWHRVERATLQTTAALKKQIGPDWEHRADLMEFVGTPSATAFLNSLCGPYLLQLNPTFVRDYWDFDRNLQTYLQGIPRLFAPKAYGVQKRVLAAVKAWHQHARDNYTPSGAHDNSDDPYWGSRFFRDRQDMFDKMDGFDHDAVASADFGFIWAARNSIGASSWALLEIYKDPDLLARVRAEVDAAALQVDEGIAFDLDQLLRSPWLQAVYAEILRLRMHFFVVRMGDRRDLSIQDWIIPKHKVVVALTTAAHMDTAVWQHEDQPPVDQFWPARFLTGPAQNVFSVKAYGDAWMPYGGGPRICPGRHLAKRQILYTVACMVHDFDIDMMDGGKHVKEDLSLWGFGNGISHPAGKVPMRIRRRPNPPPGRVVEKKNAAS</sequence>
<dbReference type="GO" id="GO:0008395">
    <property type="term" value="F:steroid hydroxylase activity"/>
    <property type="evidence" value="ECO:0007669"/>
    <property type="project" value="TreeGrafter"/>
</dbReference>
<dbReference type="Proteomes" id="UP001283341">
    <property type="component" value="Unassembled WGS sequence"/>
</dbReference>
<dbReference type="CDD" id="cd11040">
    <property type="entry name" value="CYP7_CYP8-like"/>
    <property type="match status" value="1"/>
</dbReference>
<evidence type="ECO:0000256" key="5">
    <source>
        <dbReference type="PIRSR" id="PIRSR602401-1"/>
    </source>
</evidence>
<reference evidence="7" key="2">
    <citation type="submission" date="2023-06" db="EMBL/GenBank/DDBJ databases">
        <authorList>
            <consortium name="Lawrence Berkeley National Laboratory"/>
            <person name="Haridas S."/>
            <person name="Hensen N."/>
            <person name="Bonometti L."/>
            <person name="Westerberg I."/>
            <person name="Brannstrom I.O."/>
            <person name="Guillou S."/>
            <person name="Cros-Aarteil S."/>
            <person name="Calhoun S."/>
            <person name="Kuo A."/>
            <person name="Mondo S."/>
            <person name="Pangilinan J."/>
            <person name="Riley R."/>
            <person name="Labutti K."/>
            <person name="Andreopoulos B."/>
            <person name="Lipzen A."/>
            <person name="Chen C."/>
            <person name="Yanf M."/>
            <person name="Daum C."/>
            <person name="Ng V."/>
            <person name="Clum A."/>
            <person name="Steindorff A."/>
            <person name="Ohm R."/>
            <person name="Martin F."/>
            <person name="Silar P."/>
            <person name="Natvig D."/>
            <person name="Lalanne C."/>
            <person name="Gautier V."/>
            <person name="Ament-Velasquez S.L."/>
            <person name="Kruys A."/>
            <person name="Hutchinson M.I."/>
            <person name="Powell A.J."/>
            <person name="Barry K."/>
            <person name="Miller A.N."/>
            <person name="Grigoriev I.V."/>
            <person name="Debuchy R."/>
            <person name="Gladieux P."/>
            <person name="Thoren M.H."/>
            <person name="Johannesson H."/>
        </authorList>
    </citation>
    <scope>NUCLEOTIDE SEQUENCE</scope>
    <source>
        <strain evidence="7">CBS 118394</strain>
    </source>
</reference>
<gene>
    <name evidence="7" type="ORF">B0H66DRAFT_515987</name>
</gene>
<dbReference type="GO" id="GO:0016705">
    <property type="term" value="F:oxidoreductase activity, acting on paired donors, with incorporation or reduction of molecular oxygen"/>
    <property type="evidence" value="ECO:0007669"/>
    <property type="project" value="InterPro"/>
</dbReference>
<evidence type="ECO:0000256" key="3">
    <source>
        <dbReference type="ARBA" id="ARBA00022723"/>
    </source>
</evidence>
<comment type="similarity">
    <text evidence="1">Belongs to the cytochrome P450 family.</text>
</comment>
<dbReference type="InterPro" id="IPR050529">
    <property type="entry name" value="CYP450_sterol_14alpha_dmase"/>
</dbReference>
<dbReference type="SUPFAM" id="SSF48264">
    <property type="entry name" value="Cytochrome P450"/>
    <property type="match status" value="1"/>
</dbReference>
<comment type="cofactor">
    <cofactor evidence="5">
        <name>heme</name>
        <dbReference type="ChEBI" id="CHEBI:30413"/>
    </cofactor>
</comment>
<dbReference type="GO" id="GO:0020037">
    <property type="term" value="F:heme binding"/>
    <property type="evidence" value="ECO:0007669"/>
    <property type="project" value="InterPro"/>
</dbReference>
<keyword evidence="3 5" id="KW-0479">Metal-binding</keyword>
<keyword evidence="2 5" id="KW-0349">Heme</keyword>
<feature type="binding site" description="axial binding residue" evidence="5">
    <location>
        <position position="509"/>
    </location>
    <ligand>
        <name>heme</name>
        <dbReference type="ChEBI" id="CHEBI:30413"/>
    </ligand>
    <ligandPart>
        <name>Fe</name>
        <dbReference type="ChEBI" id="CHEBI:18248"/>
    </ligandPart>
</feature>
<dbReference type="InterPro" id="IPR036396">
    <property type="entry name" value="Cyt_P450_sf"/>
</dbReference>
<evidence type="ECO:0000256" key="6">
    <source>
        <dbReference type="SAM" id="MobiDB-lite"/>
    </source>
</evidence>
<dbReference type="InterPro" id="IPR001128">
    <property type="entry name" value="Cyt_P450"/>
</dbReference>
<dbReference type="PRINTS" id="PR00463">
    <property type="entry name" value="EP450I"/>
</dbReference>
<dbReference type="AlphaFoldDB" id="A0AAE0M4W6"/>
<evidence type="ECO:0000313" key="8">
    <source>
        <dbReference type="Proteomes" id="UP001283341"/>
    </source>
</evidence>
<name>A0AAE0M4W6_9PEZI</name>
<keyword evidence="8" id="KW-1185">Reference proteome</keyword>
<evidence type="ECO:0000256" key="1">
    <source>
        <dbReference type="ARBA" id="ARBA00010617"/>
    </source>
</evidence>
<dbReference type="PANTHER" id="PTHR24304">
    <property type="entry name" value="CYTOCHROME P450 FAMILY 7"/>
    <property type="match status" value="1"/>
</dbReference>
<proteinExistence type="inferred from homology"/>
<protein>
    <submittedName>
        <fullName evidence="7">Pfs, NACHT and ankyrin domain protein</fullName>
    </submittedName>
</protein>
<dbReference type="PRINTS" id="PR00385">
    <property type="entry name" value="P450"/>
</dbReference>